<proteinExistence type="predicted"/>
<dbReference type="STRING" id="504472.Slin_4570"/>
<accession>D2QNL3</accession>
<dbReference type="AlphaFoldDB" id="D2QNL3"/>
<dbReference type="EMBL" id="CP001769">
    <property type="protein sequence ID" value="ADB40549.1"/>
    <property type="molecule type" value="Genomic_DNA"/>
</dbReference>
<protein>
    <submittedName>
        <fullName evidence="1">Uncharacterized protein</fullName>
    </submittedName>
</protein>
<evidence type="ECO:0000313" key="1">
    <source>
        <dbReference type="EMBL" id="ADB40549.1"/>
    </source>
</evidence>
<evidence type="ECO:0000313" key="2">
    <source>
        <dbReference type="Proteomes" id="UP000002028"/>
    </source>
</evidence>
<sequence length="39" mass="4556">MRLFIVLFLADAGRRTIRACLHLFLFSMKAGKKVKFKNN</sequence>
<dbReference type="Proteomes" id="UP000002028">
    <property type="component" value="Chromosome"/>
</dbReference>
<reference evidence="1 2" key="1">
    <citation type="journal article" date="2010" name="Stand. Genomic Sci.">
        <title>Complete genome sequence of Spirosoma linguale type strain (1).</title>
        <authorList>
            <person name="Lail K."/>
            <person name="Sikorski J."/>
            <person name="Saunders E."/>
            <person name="Lapidus A."/>
            <person name="Glavina Del Rio T."/>
            <person name="Copeland A."/>
            <person name="Tice H."/>
            <person name="Cheng J.-F."/>
            <person name="Lucas S."/>
            <person name="Nolan M."/>
            <person name="Bruce D."/>
            <person name="Goodwin L."/>
            <person name="Pitluck S."/>
            <person name="Ivanova N."/>
            <person name="Mavromatis K."/>
            <person name="Ovchinnikova G."/>
            <person name="Pati A."/>
            <person name="Chen A."/>
            <person name="Palaniappan K."/>
            <person name="Land M."/>
            <person name="Hauser L."/>
            <person name="Chang Y.-J."/>
            <person name="Jeffries C.D."/>
            <person name="Chain P."/>
            <person name="Brettin T."/>
            <person name="Detter J.C."/>
            <person name="Schuetze A."/>
            <person name="Rohde M."/>
            <person name="Tindall B.J."/>
            <person name="Goeker M."/>
            <person name="Bristow J."/>
            <person name="Eisen J.A."/>
            <person name="Markowitz V."/>
            <person name="Hugenholtz P."/>
            <person name="Kyrpides N.C."/>
            <person name="Klenk H.-P."/>
            <person name="Chen F."/>
        </authorList>
    </citation>
    <scope>NUCLEOTIDE SEQUENCE [LARGE SCALE GENOMIC DNA]</scope>
    <source>
        <strain evidence="2">ATCC 33905 / DSM 74 / LMG 10896 / Claus 1</strain>
    </source>
</reference>
<gene>
    <name evidence="1" type="ordered locus">Slin_4570</name>
</gene>
<dbReference type="KEGG" id="sli:Slin_4570"/>
<organism evidence="1 2">
    <name type="scientific">Spirosoma linguale (strain ATCC 33905 / DSM 74 / LMG 10896 / Claus 1)</name>
    <dbReference type="NCBI Taxonomy" id="504472"/>
    <lineage>
        <taxon>Bacteria</taxon>
        <taxon>Pseudomonadati</taxon>
        <taxon>Bacteroidota</taxon>
        <taxon>Cytophagia</taxon>
        <taxon>Cytophagales</taxon>
        <taxon>Cytophagaceae</taxon>
        <taxon>Spirosoma</taxon>
    </lineage>
</organism>
<dbReference type="HOGENOM" id="CLU_3317222_0_0_10"/>
<name>D2QNL3_SPILD</name>
<keyword evidence="2" id="KW-1185">Reference proteome</keyword>